<dbReference type="Proteomes" id="UP000784128">
    <property type="component" value="Unassembled WGS sequence"/>
</dbReference>
<keyword evidence="2" id="KW-0964">Secreted</keyword>
<gene>
    <name evidence="3" type="ORF">KJB30_00960</name>
</gene>
<dbReference type="Pfam" id="PF03022">
    <property type="entry name" value="MRJP"/>
    <property type="match status" value="1"/>
</dbReference>
<comment type="caution">
    <text evidence="3">The sequence shown here is derived from an EMBL/GenBank/DDBJ whole genome shotgun (WGS) entry which is preliminary data.</text>
</comment>
<dbReference type="InterPro" id="IPR011042">
    <property type="entry name" value="6-blade_b-propeller_TolB-like"/>
</dbReference>
<evidence type="ECO:0000256" key="1">
    <source>
        <dbReference type="ARBA" id="ARBA00004613"/>
    </source>
</evidence>
<comment type="subcellular location">
    <subcellularLocation>
        <location evidence="1">Secreted</location>
    </subcellularLocation>
</comment>
<dbReference type="InterPro" id="IPR017996">
    <property type="entry name" value="MRJP/yellow-related"/>
</dbReference>
<evidence type="ECO:0008006" key="5">
    <source>
        <dbReference type="Google" id="ProtNLM"/>
    </source>
</evidence>
<dbReference type="PROSITE" id="PS51257">
    <property type="entry name" value="PROKAR_LIPOPROTEIN"/>
    <property type="match status" value="1"/>
</dbReference>
<dbReference type="PANTHER" id="PTHR10009:SF18">
    <property type="entry name" value="PROTEIN YELLOW-LIKE PROTEIN"/>
    <property type="match status" value="1"/>
</dbReference>
<keyword evidence="4" id="KW-1185">Reference proteome</keyword>
<proteinExistence type="predicted"/>
<sequence>MAVKTTILGLRLVLSILAFCVLSGCYTPPPSNGVSLPTVRDFLLVHASFKDQPTGIAVSSQARLFVSFPQWGKRPLHSVVEVLPDGSLRPYPDLAWNSAGNQVDSQSGKHFICVQSVFVDDRDNLWILDPASPSFKGVVKGGAKLIKVNLAGDRVEQVIHFDTPIIRPESYLNDVRIDTIRQLAYISDSGTGAIIVTDLSDGTSRRILDGHPSTRAEAGYVPVIDGRNLLGENGQPPQIHADGIALSPDNNYLYYHALTARSLYRIETVYLRDPIHTPEEVSRKVEKVAETGLVDGMLIAENGDLYLTLPEEKAIKRLGKDGRLATIVKDERLQWPDSMSISPGNLLYFTDSQINKMPRFNEGNDRRILPYKLYKVLLPLL</sequence>
<dbReference type="Gene3D" id="2.120.10.30">
    <property type="entry name" value="TolB, C-terminal domain"/>
    <property type="match status" value="1"/>
</dbReference>
<dbReference type="RefSeq" id="WP_214296049.1">
    <property type="nucleotide sequence ID" value="NZ_JAHDYS010000001.1"/>
</dbReference>
<evidence type="ECO:0000256" key="2">
    <source>
        <dbReference type="ARBA" id="ARBA00022525"/>
    </source>
</evidence>
<dbReference type="SUPFAM" id="SSF101898">
    <property type="entry name" value="NHL repeat"/>
    <property type="match status" value="1"/>
</dbReference>
<reference evidence="3 4" key="1">
    <citation type="submission" date="2021-05" db="EMBL/GenBank/DDBJ databases">
        <title>The draft genome of Geobacter chapellei DSM 13688.</title>
        <authorList>
            <person name="Xu Z."/>
            <person name="Masuda Y."/>
            <person name="Itoh H."/>
            <person name="Senoo K."/>
        </authorList>
    </citation>
    <scope>NUCLEOTIDE SEQUENCE [LARGE SCALE GENOMIC DNA]</scope>
    <source>
        <strain evidence="3 4">DSM 13688</strain>
    </source>
</reference>
<accession>A0ABS5U3W4</accession>
<organism evidence="3 4">
    <name type="scientific">Pelotalea chapellei</name>
    <dbReference type="NCBI Taxonomy" id="44671"/>
    <lineage>
        <taxon>Bacteria</taxon>
        <taxon>Pseudomonadati</taxon>
        <taxon>Thermodesulfobacteriota</taxon>
        <taxon>Desulfuromonadia</taxon>
        <taxon>Geobacterales</taxon>
        <taxon>Geobacteraceae</taxon>
        <taxon>Pelotalea</taxon>
    </lineage>
</organism>
<evidence type="ECO:0000313" key="4">
    <source>
        <dbReference type="Proteomes" id="UP000784128"/>
    </source>
</evidence>
<protein>
    <recommendedName>
        <fullName evidence="5">Major royal jelly protein</fullName>
    </recommendedName>
</protein>
<evidence type="ECO:0000313" key="3">
    <source>
        <dbReference type="EMBL" id="MBT1070344.1"/>
    </source>
</evidence>
<name>A0ABS5U3W4_9BACT</name>
<dbReference type="PANTHER" id="PTHR10009">
    <property type="entry name" value="PROTEIN YELLOW-RELATED"/>
    <property type="match status" value="1"/>
</dbReference>
<dbReference type="EMBL" id="JAHDYS010000001">
    <property type="protein sequence ID" value="MBT1070344.1"/>
    <property type="molecule type" value="Genomic_DNA"/>
</dbReference>